<proteinExistence type="predicted"/>
<organism evidence="2 3">
    <name type="scientific">Pseudonocardia kunmingensis</name>
    <dbReference type="NCBI Taxonomy" id="630975"/>
    <lineage>
        <taxon>Bacteria</taxon>
        <taxon>Bacillati</taxon>
        <taxon>Actinomycetota</taxon>
        <taxon>Actinomycetes</taxon>
        <taxon>Pseudonocardiales</taxon>
        <taxon>Pseudonocardiaceae</taxon>
        <taxon>Pseudonocardia</taxon>
    </lineage>
</organism>
<feature type="compositionally biased region" description="Polar residues" evidence="1">
    <location>
        <begin position="11"/>
        <end position="23"/>
    </location>
</feature>
<comment type="caution">
    <text evidence="2">The sequence shown here is derived from an EMBL/GenBank/DDBJ whole genome shotgun (WGS) entry which is preliminary data.</text>
</comment>
<evidence type="ECO:0000313" key="3">
    <source>
        <dbReference type="Proteomes" id="UP000315677"/>
    </source>
</evidence>
<reference evidence="2 3" key="1">
    <citation type="submission" date="2019-06" db="EMBL/GenBank/DDBJ databases">
        <title>Sequencing the genomes of 1000 actinobacteria strains.</title>
        <authorList>
            <person name="Klenk H.-P."/>
        </authorList>
    </citation>
    <scope>NUCLEOTIDE SEQUENCE [LARGE SCALE GENOMIC DNA]</scope>
    <source>
        <strain evidence="2 3">DSM 45301</strain>
    </source>
</reference>
<dbReference type="RefSeq" id="WP_142065070.1">
    <property type="nucleotide sequence ID" value="NZ_VFPA01000008.1"/>
</dbReference>
<name>A0A543CXX1_9PSEU</name>
<gene>
    <name evidence="2" type="ORF">FB558_8473</name>
</gene>
<evidence type="ECO:0000313" key="2">
    <source>
        <dbReference type="EMBL" id="TQM01954.1"/>
    </source>
</evidence>
<dbReference type="OrthoDB" id="9802489at2"/>
<accession>A0A543CXX1</accession>
<keyword evidence="3" id="KW-1185">Reference proteome</keyword>
<sequence length="75" mass="8126">MQIVRGRAPETTPTQNRTETFTGTVWGDPVLPATDGYTIDSVTSAPVARAHLAVSLGPTVWLDEVAEDDFRRAGR</sequence>
<dbReference type="AlphaFoldDB" id="A0A543CXX1"/>
<dbReference type="EMBL" id="VFPA01000008">
    <property type="protein sequence ID" value="TQM01954.1"/>
    <property type="molecule type" value="Genomic_DNA"/>
</dbReference>
<protein>
    <submittedName>
        <fullName evidence="2">Uncharacterized protein</fullName>
    </submittedName>
</protein>
<dbReference type="Proteomes" id="UP000315677">
    <property type="component" value="Unassembled WGS sequence"/>
</dbReference>
<evidence type="ECO:0000256" key="1">
    <source>
        <dbReference type="SAM" id="MobiDB-lite"/>
    </source>
</evidence>
<feature type="region of interest" description="Disordered" evidence="1">
    <location>
        <begin position="1"/>
        <end position="23"/>
    </location>
</feature>